<dbReference type="EMBL" id="QRNO01000095">
    <property type="protein sequence ID" value="RHK47304.1"/>
    <property type="molecule type" value="Genomic_DNA"/>
</dbReference>
<accession>A0A3R6HXF4</accession>
<gene>
    <name evidence="6" type="ORF">DW060_12455</name>
</gene>
<dbReference type="InterPro" id="IPR015882">
    <property type="entry name" value="HEX_bac_N"/>
</dbReference>
<dbReference type="OrthoDB" id="1099022at2"/>
<dbReference type="Pfam" id="PF00754">
    <property type="entry name" value="F5_F8_type_C"/>
    <property type="match status" value="1"/>
</dbReference>
<dbReference type="AlphaFoldDB" id="A0A3R6HXF4"/>
<feature type="signal peptide" evidence="3">
    <location>
        <begin position="1"/>
        <end position="22"/>
    </location>
</feature>
<dbReference type="Gene3D" id="3.30.379.10">
    <property type="entry name" value="Chitobiase/beta-hexosaminidase domain 2-like"/>
    <property type="match status" value="1"/>
</dbReference>
<evidence type="ECO:0000313" key="6">
    <source>
        <dbReference type="EMBL" id="RHK47304.1"/>
    </source>
</evidence>
<dbReference type="Proteomes" id="UP000286598">
    <property type="component" value="Unassembled WGS sequence"/>
</dbReference>
<organism evidence="6 7">
    <name type="scientific">Leyella stercorea</name>
    <dbReference type="NCBI Taxonomy" id="363265"/>
    <lineage>
        <taxon>Bacteria</taxon>
        <taxon>Pseudomonadati</taxon>
        <taxon>Bacteroidota</taxon>
        <taxon>Bacteroidia</taxon>
        <taxon>Bacteroidales</taxon>
        <taxon>Prevotellaceae</taxon>
        <taxon>Leyella</taxon>
    </lineage>
</organism>
<comment type="caution">
    <text evidence="6">The sequence shown here is derived from an EMBL/GenBank/DDBJ whole genome shotgun (WGS) entry which is preliminary data.</text>
</comment>
<keyword evidence="7" id="KW-1185">Reference proteome</keyword>
<feature type="chain" id="PRO_5018783625" evidence="3">
    <location>
        <begin position="23"/>
        <end position="730"/>
    </location>
</feature>
<name>A0A3R6HXF4_9BACT</name>
<dbReference type="SUPFAM" id="SSF49785">
    <property type="entry name" value="Galactose-binding domain-like"/>
    <property type="match status" value="1"/>
</dbReference>
<feature type="domain" description="F5/8 type C" evidence="4">
    <location>
        <begin position="596"/>
        <end position="713"/>
    </location>
</feature>
<dbReference type="GO" id="GO:0016787">
    <property type="term" value="F:hydrolase activity"/>
    <property type="evidence" value="ECO:0007669"/>
    <property type="project" value="UniProtKB-KW"/>
</dbReference>
<dbReference type="InterPro" id="IPR032287">
    <property type="entry name" value="DUF4838"/>
</dbReference>
<sequence length="730" mass="82568">MIKSLRKILLVACLAAPSVLPAQVCLVSKGKAHARIVLAEDNDVNRKAAQLLQRFVRETSGGELPIVANGRRSKNDVVIGESTNEATDDGYVIDCSRGTLAIKTAGGKGAIYGVAALLEKQLGVDYLAKDFYTLTPSADVRIPQMHVAESPAFRFRQTFSYSNNDSTYRDWMRLQEHREMFAADMWVHTFDRLLPSSVYGKSHPEYYSFINGERRPGNHSQWCLTNPDIFEIVAHRIDSIFRANPNQNMISVSQNDGNDTYCQCPECRKVNEYEGSPAGCYVRFLNRLAERFPDKQFSTLAYLFTMHPPKHVKPLPNVNIMLCDIDTKREVPLTDNESGRDFVRALEGWAKISNNIFVWDYGINFDNVVAPFPNFHILKKNIQLFKRNHATMLFEQVNGTLGTDFAELRAYMLGKLMWNPELDADSLMQRFMRGYYGAAAPYLYRYQQMLTGALLASGTPLWIYDSPITHKNGMLNANLRKAYNELFDEAEKAVAADSAMLAHVRIARLPLRYSELEIARTESGGDKAAVEKSLDTFGTICAQYGVPTLNERNNKVEDYCRLYRQRFLPNGTKNKAAGAKVIWNIPPQERYQPIADKALTDGLYGGTTFVESWVGWQGEDADFVLDMGEQKQVNKITTDFLHQLGQWILQPKSVAYYASDDAKNFRLLGTHEFPEDRDISVKFVPATVTLAAPVQARYIRVVVKTLGLCPSWHYGVGYPAWFFLDEVVVE</sequence>
<dbReference type="PANTHER" id="PTHR47406:SF2">
    <property type="entry name" value="ALPHA GLUCURONIDASE N-TERMINAL DOMAIN-CONTAINING PROTEIN"/>
    <property type="match status" value="1"/>
</dbReference>
<reference evidence="6 7" key="1">
    <citation type="submission" date="2018-08" db="EMBL/GenBank/DDBJ databases">
        <title>A genome reference for cultivated species of the human gut microbiota.</title>
        <authorList>
            <person name="Zou Y."/>
            <person name="Xue W."/>
            <person name="Luo G."/>
        </authorList>
    </citation>
    <scope>NUCLEOTIDE SEQUENCE [LARGE SCALE GENOMIC DNA]</scope>
    <source>
        <strain evidence="6 7">AF42-9</strain>
    </source>
</reference>
<dbReference type="InterPro" id="IPR029018">
    <property type="entry name" value="Hex-like_dom2"/>
</dbReference>
<dbReference type="PANTHER" id="PTHR47406">
    <property type="entry name" value="COAGULATION FACTOR 5/8 TYPE, C-TERMINAL"/>
    <property type="match status" value="1"/>
</dbReference>
<dbReference type="Gene3D" id="2.60.120.260">
    <property type="entry name" value="Galactose-binding domain-like"/>
    <property type="match status" value="1"/>
</dbReference>
<dbReference type="Pfam" id="PF02838">
    <property type="entry name" value="Glyco_hydro_20b"/>
    <property type="match status" value="1"/>
</dbReference>
<keyword evidence="2" id="KW-0326">Glycosidase</keyword>
<dbReference type="GO" id="GO:0005975">
    <property type="term" value="P:carbohydrate metabolic process"/>
    <property type="evidence" value="ECO:0007669"/>
    <property type="project" value="UniProtKB-ARBA"/>
</dbReference>
<dbReference type="SUPFAM" id="SSF55545">
    <property type="entry name" value="beta-N-acetylhexosaminidase-like domain"/>
    <property type="match status" value="1"/>
</dbReference>
<evidence type="ECO:0000313" key="7">
    <source>
        <dbReference type="Proteomes" id="UP000286598"/>
    </source>
</evidence>
<evidence type="ECO:0000256" key="3">
    <source>
        <dbReference type="SAM" id="SignalP"/>
    </source>
</evidence>
<dbReference type="InterPro" id="IPR008979">
    <property type="entry name" value="Galactose-bd-like_sf"/>
</dbReference>
<evidence type="ECO:0000259" key="5">
    <source>
        <dbReference type="Pfam" id="PF02838"/>
    </source>
</evidence>
<evidence type="ECO:0000256" key="1">
    <source>
        <dbReference type="ARBA" id="ARBA00022801"/>
    </source>
</evidence>
<dbReference type="InterPro" id="IPR000421">
    <property type="entry name" value="FA58C"/>
</dbReference>
<protein>
    <submittedName>
        <fullName evidence="6">DUF4838 domain-containing protein</fullName>
    </submittedName>
</protein>
<evidence type="ECO:0000256" key="2">
    <source>
        <dbReference type="ARBA" id="ARBA00023295"/>
    </source>
</evidence>
<proteinExistence type="predicted"/>
<keyword evidence="3" id="KW-0732">Signal</keyword>
<feature type="domain" description="Beta-hexosaminidase bacterial type N-terminal" evidence="5">
    <location>
        <begin position="32"/>
        <end position="118"/>
    </location>
</feature>
<evidence type="ECO:0000259" key="4">
    <source>
        <dbReference type="Pfam" id="PF00754"/>
    </source>
</evidence>
<keyword evidence="1" id="KW-0378">Hydrolase</keyword>
<dbReference type="Pfam" id="PF16126">
    <property type="entry name" value="DUF4838"/>
    <property type="match status" value="1"/>
</dbReference>